<keyword evidence="2" id="KW-1185">Reference proteome</keyword>
<name>A0A1F2P842_9EURY</name>
<protein>
    <submittedName>
        <fullName evidence="1">Uncharacterized protein</fullName>
    </submittedName>
</protein>
<reference evidence="1" key="1">
    <citation type="submission" date="2016-05" db="EMBL/GenBank/DDBJ databases">
        <title>Microbial consortia oxidize butane by reversing methanogenesis.</title>
        <authorList>
            <person name="Laso-Perez R."/>
            <person name="Richter M."/>
            <person name="Wegener G."/>
            <person name="Musat F."/>
        </authorList>
    </citation>
    <scope>NUCLEOTIDE SEQUENCE [LARGE SCALE GENOMIC DNA]</scope>
    <source>
        <strain evidence="1">BOX2</strain>
    </source>
</reference>
<organism evidence="1 2">
    <name type="scientific">Candidatus Syntropharchaeum caldarium</name>
    <dbReference type="NCBI Taxonomy" id="1838285"/>
    <lineage>
        <taxon>Archaea</taxon>
        <taxon>Methanobacteriati</taxon>
        <taxon>Methanobacteriota</taxon>
        <taxon>Stenosarchaea group</taxon>
        <taxon>Methanomicrobia</taxon>
        <taxon>Methanosarcinales</taxon>
        <taxon>ANME-2 cluster</taxon>
        <taxon>Candidatus Syntropharchaeum</taxon>
    </lineage>
</organism>
<sequence length="52" mass="5815">MMIETEMVSPRDVLINYVSEMIQLSYPPVLIGEKAAEFVESICGVELPEILS</sequence>
<evidence type="ECO:0000313" key="2">
    <source>
        <dbReference type="Proteomes" id="UP000186940"/>
    </source>
</evidence>
<accession>A0A1F2P842</accession>
<comment type="caution">
    <text evidence="1">The sequence shown here is derived from an EMBL/GenBank/DDBJ whole genome shotgun (WGS) entry which is preliminary data.</text>
</comment>
<dbReference type="AlphaFoldDB" id="A0A1F2P842"/>
<dbReference type="Proteomes" id="UP000186940">
    <property type="component" value="Unassembled WGS sequence"/>
</dbReference>
<proteinExistence type="predicted"/>
<evidence type="ECO:0000313" key="1">
    <source>
        <dbReference type="EMBL" id="OFV67205.1"/>
    </source>
</evidence>
<dbReference type="EMBL" id="LYOS01000006">
    <property type="protein sequence ID" value="OFV67205.1"/>
    <property type="molecule type" value="Genomic_DNA"/>
</dbReference>
<gene>
    <name evidence="1" type="ORF">SCAL_001646</name>
</gene>